<gene>
    <name evidence="2" type="ORF">R6U77_15755</name>
</gene>
<organism evidence="2 3">
    <name type="scientific">Lysinibacillus louembei</name>
    <dbReference type="NCBI Taxonomy" id="1470088"/>
    <lineage>
        <taxon>Bacteria</taxon>
        <taxon>Bacillati</taxon>
        <taxon>Bacillota</taxon>
        <taxon>Bacilli</taxon>
        <taxon>Bacillales</taxon>
        <taxon>Bacillaceae</taxon>
        <taxon>Lysinibacillus</taxon>
    </lineage>
</organism>
<evidence type="ECO:0000313" key="3">
    <source>
        <dbReference type="Proteomes" id="UP001322664"/>
    </source>
</evidence>
<reference evidence="2 3" key="1">
    <citation type="submission" date="2023-09" db="EMBL/GenBank/DDBJ databases">
        <authorList>
            <person name="Page C.A."/>
            <person name="Perez-Diaz I.M."/>
        </authorList>
    </citation>
    <scope>NUCLEOTIDE SEQUENCE [LARGE SCALE GENOMIC DNA]</scope>
    <source>
        <strain evidence="2 3">Ll15</strain>
    </source>
</reference>
<dbReference type="RefSeq" id="WP_319836382.1">
    <property type="nucleotide sequence ID" value="NZ_CP137624.1"/>
</dbReference>
<proteinExistence type="predicted"/>
<dbReference type="InterPro" id="IPR056944">
    <property type="entry name" value="Tubby_C-like"/>
</dbReference>
<dbReference type="Proteomes" id="UP001322664">
    <property type="component" value="Chromosome"/>
</dbReference>
<sequence length="176" mass="20742">MNQYTYQLTGNIASTEKVAIINEAGETVSYVARVYSNRLKRLVDGYFDYRYFLTYEVMNMREEPTFRITKKIRRGKLWFEAFSYTQDKRYTVTYENWRIGLPELAIHWSDGTMKIDKQMEGWSSFLVNDEVVARWQAVYKEQEDTFDVTLQIEPNSPIQQVDFFAAISQAALFIGS</sequence>
<evidence type="ECO:0000313" key="2">
    <source>
        <dbReference type="EMBL" id="WPK11327.1"/>
    </source>
</evidence>
<protein>
    <submittedName>
        <fullName evidence="2">Peptide ABC transporter ATPase</fullName>
    </submittedName>
</protein>
<feature type="domain" description="Tubby C-terminal" evidence="1">
    <location>
        <begin position="4"/>
        <end position="174"/>
    </location>
</feature>
<accession>A0ABZ0S1X7</accession>
<name>A0ABZ0S1X7_9BACI</name>
<evidence type="ECO:0000259" key="1">
    <source>
        <dbReference type="Pfam" id="PF23728"/>
    </source>
</evidence>
<dbReference type="Pfam" id="PF23728">
    <property type="entry name" value="Tubby_C_like"/>
    <property type="match status" value="1"/>
</dbReference>
<dbReference type="EMBL" id="CP137624">
    <property type="protein sequence ID" value="WPK11327.1"/>
    <property type="molecule type" value="Genomic_DNA"/>
</dbReference>
<keyword evidence="3" id="KW-1185">Reference proteome</keyword>